<dbReference type="KEGG" id="whr:OG579_17125"/>
<reference evidence="1 2" key="1">
    <citation type="submission" date="2022-10" db="EMBL/GenBank/DDBJ databases">
        <title>The complete genomes of actinobacterial strains from the NBC collection.</title>
        <authorList>
            <person name="Joergensen T.S."/>
            <person name="Alvarez Arevalo M."/>
            <person name="Sterndorff E.B."/>
            <person name="Faurdal D."/>
            <person name="Vuksanovic O."/>
            <person name="Mourched A.-S."/>
            <person name="Charusanti P."/>
            <person name="Shaw S."/>
            <person name="Blin K."/>
            <person name="Weber T."/>
        </authorList>
    </citation>
    <scope>NUCLEOTIDE SEQUENCE [LARGE SCALE GENOMIC DNA]</scope>
    <source>
        <strain evidence="1 2">NBC_00319</strain>
    </source>
</reference>
<proteinExistence type="predicted"/>
<gene>
    <name evidence="1" type="ORF">OG579_17125</name>
</gene>
<name>A0AAU4K0A2_9NOCA</name>
<organism evidence="1 2">
    <name type="scientific">Williamsia herbipolensis</name>
    <dbReference type="NCBI Taxonomy" id="1603258"/>
    <lineage>
        <taxon>Bacteria</taxon>
        <taxon>Bacillati</taxon>
        <taxon>Actinomycetota</taxon>
        <taxon>Actinomycetes</taxon>
        <taxon>Mycobacteriales</taxon>
        <taxon>Nocardiaceae</taxon>
        <taxon>Williamsia</taxon>
    </lineage>
</organism>
<dbReference type="AlphaFoldDB" id="A0AAU4K0A2"/>
<accession>A0AAU4K0A2</accession>
<dbReference type="EMBL" id="CP108021">
    <property type="protein sequence ID" value="WUM19410.1"/>
    <property type="molecule type" value="Genomic_DNA"/>
</dbReference>
<dbReference type="Proteomes" id="UP001432128">
    <property type="component" value="Chromosome"/>
</dbReference>
<dbReference type="RefSeq" id="WP_328856919.1">
    <property type="nucleotide sequence ID" value="NZ_CP108021.1"/>
</dbReference>
<protein>
    <submittedName>
        <fullName evidence="1">Uncharacterized protein</fullName>
    </submittedName>
</protein>
<sequence>MPSTPDLLRAVLHDDPVLAATLTMVAVTHPDDHAKLLTRILRPGRGRLSAAKADRIADTLTLAITGTNRWTFAAIWQRSMDTWPIIDGTLQASGVAVLELPPEAATNAVTAIWWQILTRGDGSQWEKWMDQVTAQPARAIEREVVEMTTADAEAEFAAVAAFAASAGGSTGTTITVQGQTQSPG</sequence>
<evidence type="ECO:0000313" key="1">
    <source>
        <dbReference type="EMBL" id="WUM19410.1"/>
    </source>
</evidence>
<keyword evidence="2" id="KW-1185">Reference proteome</keyword>
<evidence type="ECO:0000313" key="2">
    <source>
        <dbReference type="Proteomes" id="UP001432128"/>
    </source>
</evidence>